<gene>
    <name evidence="2" type="ORF">C440_12529</name>
</gene>
<dbReference type="AlphaFoldDB" id="M0I7Z9"/>
<dbReference type="RefSeq" id="WP_008320832.1">
    <property type="nucleotide sequence ID" value="NZ_AOLN01000017.1"/>
</dbReference>
<comment type="caution">
    <text evidence="2">The sequence shown here is derived from an EMBL/GenBank/DDBJ whole genome shotgun (WGS) entry which is preliminary data.</text>
</comment>
<keyword evidence="3" id="KW-1185">Reference proteome</keyword>
<evidence type="ECO:0000313" key="2">
    <source>
        <dbReference type="EMBL" id="ELZ92945.1"/>
    </source>
</evidence>
<feature type="region of interest" description="Disordered" evidence="1">
    <location>
        <begin position="19"/>
        <end position="100"/>
    </location>
</feature>
<dbReference type="GO" id="GO:0008237">
    <property type="term" value="F:metallopeptidase activity"/>
    <property type="evidence" value="ECO:0007669"/>
    <property type="project" value="InterPro"/>
</dbReference>
<dbReference type="OrthoDB" id="9634at2157"/>
<reference evidence="2 3" key="1">
    <citation type="journal article" date="2014" name="PLoS Genet.">
        <title>Phylogenetically driven sequencing of extremely halophilic archaea reveals strategies for static and dynamic osmo-response.</title>
        <authorList>
            <person name="Becker E.A."/>
            <person name="Seitzer P.M."/>
            <person name="Tritt A."/>
            <person name="Larsen D."/>
            <person name="Krusor M."/>
            <person name="Yao A.I."/>
            <person name="Wu D."/>
            <person name="Madern D."/>
            <person name="Eisen J.A."/>
            <person name="Darling A.E."/>
            <person name="Facciotti M.T."/>
        </authorList>
    </citation>
    <scope>NUCLEOTIDE SEQUENCE [LARGE SCALE GENOMIC DNA]</scope>
    <source>
        <strain evidence="2 3">ATCC BAA-1512</strain>
    </source>
</reference>
<protein>
    <submittedName>
        <fullName evidence="2">Matrixin</fullName>
    </submittedName>
</protein>
<dbReference type="PROSITE" id="PS51257">
    <property type="entry name" value="PROKAR_LIPOPROTEIN"/>
    <property type="match status" value="1"/>
</dbReference>
<feature type="compositionally biased region" description="Basic and acidic residues" evidence="1">
    <location>
        <begin position="377"/>
        <end position="386"/>
    </location>
</feature>
<dbReference type="Proteomes" id="UP000011550">
    <property type="component" value="Unassembled WGS sequence"/>
</dbReference>
<feature type="compositionally biased region" description="Low complexity" evidence="1">
    <location>
        <begin position="29"/>
        <end position="68"/>
    </location>
</feature>
<dbReference type="EMBL" id="AOLN01000017">
    <property type="protein sequence ID" value="ELZ92945.1"/>
    <property type="molecule type" value="Genomic_DNA"/>
</dbReference>
<dbReference type="PATRIC" id="fig|662479.7.peg.2536"/>
<feature type="compositionally biased region" description="Pro residues" evidence="1">
    <location>
        <begin position="69"/>
        <end position="86"/>
    </location>
</feature>
<name>M0I7Z9_9EURY</name>
<evidence type="ECO:0000256" key="1">
    <source>
        <dbReference type="SAM" id="MobiDB-lite"/>
    </source>
</evidence>
<proteinExistence type="predicted"/>
<dbReference type="InterPro" id="IPR024079">
    <property type="entry name" value="MetalloPept_cat_dom_sf"/>
</dbReference>
<feature type="region of interest" description="Disordered" evidence="1">
    <location>
        <begin position="366"/>
        <end position="386"/>
    </location>
</feature>
<sequence length="386" mass="41402">MRGVSVFVVLLVVLAGCTAPLSPTEDGRTTTTATPTTAEGQTPATATAEPTTTAQDTPPAPTTATPAPTTTPEPTTPAPTPEPTPTTTPASGFGPWGSDPVVIAVEVPEGDDREYASLVSEAAAFWEANDARYLGYEIDYEVDADARNPDLVVRFSDDIPECSGQADAAGCAPYITDRRQIDRPETVYVRTGFGDRSTAEVIEHELGHTLGLDHDDEPAELMNATSILYTLPRTNATDKAFPWDDSSFTVYVNDTGAADTDAARDQVRNALDYYTDGAPGMPDNVTFTYVSDPDEAEVRISFAETSPCVRGAASCAAASGYDPDGDGALETYGGLRIVLVDLDTDAVGWHVGYWFAHYLGAEDDEDKPDPFRNATYSERRSEWWNE</sequence>
<dbReference type="SUPFAM" id="SSF55486">
    <property type="entry name" value="Metalloproteases ('zincins'), catalytic domain"/>
    <property type="match status" value="2"/>
</dbReference>
<evidence type="ECO:0000313" key="3">
    <source>
        <dbReference type="Proteomes" id="UP000011550"/>
    </source>
</evidence>
<organism evidence="2 3">
    <name type="scientific">Haloferax mucosum ATCC BAA-1512</name>
    <dbReference type="NCBI Taxonomy" id="662479"/>
    <lineage>
        <taxon>Archaea</taxon>
        <taxon>Methanobacteriati</taxon>
        <taxon>Methanobacteriota</taxon>
        <taxon>Stenosarchaea group</taxon>
        <taxon>Halobacteria</taxon>
        <taxon>Halobacteriales</taxon>
        <taxon>Haloferacaceae</taxon>
        <taxon>Haloferax</taxon>
    </lineage>
</organism>
<accession>M0I7Z9</accession>
<dbReference type="Gene3D" id="3.40.390.10">
    <property type="entry name" value="Collagenase (Catalytic Domain)"/>
    <property type="match status" value="1"/>
</dbReference>